<feature type="chain" id="PRO_5022225624" evidence="6">
    <location>
        <begin position="28"/>
        <end position="1920"/>
    </location>
</feature>
<dbReference type="PROSITE" id="PS50835">
    <property type="entry name" value="IG_LIKE"/>
    <property type="match status" value="11"/>
</dbReference>
<feature type="domain" description="Ig-like" evidence="7">
    <location>
        <begin position="1335"/>
        <end position="1434"/>
    </location>
</feature>
<keyword evidence="9" id="KW-1185">Reference proteome</keyword>
<keyword evidence="1" id="KW-0433">Leucine-rich repeat</keyword>
<dbReference type="Pfam" id="PF13855">
    <property type="entry name" value="LRR_8"/>
    <property type="match status" value="1"/>
</dbReference>
<protein>
    <submittedName>
        <fullName evidence="8">Matrix-remodeling-associated protein 5</fullName>
    </submittedName>
</protein>
<name>A0A556V3U6_BAGYA</name>
<dbReference type="InterPro" id="IPR003599">
    <property type="entry name" value="Ig_sub"/>
</dbReference>
<dbReference type="PANTHER" id="PTHR45842">
    <property type="entry name" value="SYNAPTIC ADHESION-LIKE MOLECULE SALM"/>
    <property type="match status" value="1"/>
</dbReference>
<dbReference type="FunFam" id="2.60.40.10:FF:001306">
    <property type="entry name" value="Matrix remodeling associated 5"/>
    <property type="match status" value="1"/>
</dbReference>
<feature type="domain" description="Ig-like" evidence="7">
    <location>
        <begin position="1638"/>
        <end position="1725"/>
    </location>
</feature>
<reference evidence="8 9" key="1">
    <citation type="journal article" date="2019" name="Genome Biol. Evol.">
        <title>Whole-Genome Sequencing of the Giant Devil Catfish, Bagarius yarrelli.</title>
        <authorList>
            <person name="Jiang W."/>
            <person name="Lv Y."/>
            <person name="Cheng L."/>
            <person name="Yang K."/>
            <person name="Chao B."/>
            <person name="Wang X."/>
            <person name="Li Y."/>
            <person name="Pan X."/>
            <person name="You X."/>
            <person name="Zhang Y."/>
            <person name="Yang J."/>
            <person name="Li J."/>
            <person name="Zhang X."/>
            <person name="Liu S."/>
            <person name="Sun C."/>
            <person name="Yang J."/>
            <person name="Shi Q."/>
        </authorList>
    </citation>
    <scope>NUCLEOTIDE SEQUENCE [LARGE SCALE GENOMIC DNA]</scope>
    <source>
        <strain evidence="8">JWS20170419001</strain>
        <tissue evidence="8">Muscle</tissue>
    </source>
</reference>
<keyword evidence="4" id="KW-1015">Disulfide bond</keyword>
<sequence>MASLGVFAPWMRAALHLLLLILPACVGVCPRSCSCPNPKEVHCTFRHLSSFPRNLPKDTVRFNLGYNSIVAVGTTDFGHLHRLEMLMLHGNEINTVASGSFYQLRSLQILKLSYNKLTKVDPSMFDGLTGLVRLHLDHNLINFIEPFSFNGLTSLRLLQLESNRLQDLHPHTFTTISLLGTFWGSGLRHLYLADNQLEYLLPGTFQHLTKLEVLSLHNNPWICDCQLLWLLEWEKKHEGVIKCKKEQDSEICAVCASPQSFNNSHIFQLSAKQLSCDRPSLESPLKLGEYNALEDQEPDLPYTKDLERPMGHLAFMLSDSHENRAHVACDVNRPIEGTSMLWEKLKRSDEVTVNVTLTTVLECEIDREALQNLWRLVAYYYESPAILERGARHENTSKVTFQYSQVTSEDSPYFTELKGHLMAEPAWLLQPRVTIQLNRRKTTTKKLVMNFSTFISKLIFGRGEKEDRVASWALIPRGTPGRIQMVLEHTEAIFDCNIQSSGQLSVEWMLPDLTILDKTDSVRILSDHNRLIIKNTSLSDTGVYHCFVRTETEVDMVSYRLMVRERLLSPSDLNGKKMSVENGESLSLPCSVSSPKPMETRWLLPNHQFLMASSAEGRIYVAQNNTLIIKHVTNQDSGEYSCLAANLHGTDMLSHLVVITGEEEEVLTDVSVIKGESFLYDKEDAEGSGYHEIKQLAVTQIPPKVTEKDRSMGRIRQGFRWKKIKEKGRNQNKSVKQLGPGHWAQMLAKANAKVSTIQPATTRTYTNRIPVWPRVHGSNHHSSLDKPLHYLHTRGRYTGYTNQPDITAQTANPTPYIPWSVETSMPKSVVPHDGLSKVRDYLLFNRLRNRYRQSKLGAHNLAQSGRLVTLKPRTYKPTSKLQPFPNFPSIYKPVTPPSIIATSSKPYTTASIQYGSRWHYSNFGPQKLSTALPFPNLMGDGVKPKIMTIDPATVSALAETNVLLRCQATGDPKPVISWTKVSTGATIQASTKHGQRFEVLPNGSFVIKNVQLQDRGQYLCSAQNKFGSDRMVVALTVQTEPPKIDGPKYRDISVYLGKPVSLDCIAAGKPQAQVSWILPDKTILRDSMTLDKPISLFPNGTLSISSANFSIKGNYKCLASNAAGADTLIYQVHVAALPPTIKEESFENININTGKNIYVHCTAKGEPEPYLKWVLPDGSQLKPTQYIERRLFIFPNGTLYIKSIVPVDAGRYECTASNLFGFAQRVVNLDIKQETPGQWNGPSQQHSVSAMYGSTVFLHCPESADYHRGTVWRLPSRTLLDHHYSPDRHINAFSNGTLRILQLTEKDQGSYLCMYQRPNGEDMELFELKVLMKPPKIENMGNQQKKVANGENFFVDCVASGLPFPEVSWSLPDGTMLNNALQSDDSGTRIRRYIIFDNGTLLLPQMGTSDEGDYTCYAKNTLGEDAMKVSVQVVQNAPQISLKDQVSLHIPLGQSAQLKCDATGEPPPAIIWISPNNEMINLSSVKYQILRDGTLIINNVNLADQGKYTCVARNSAGDDIKNVKLHIALSEPYINGNNGRTDSKVLSVSYQTVLMHCKAHGMPEPLITWTTSSGISLPTPYVGGRFQVHKNGTLELRGIRKTDEGKYLCVARNNVGEASLAINLEVALLAEKPSFPIPNIEVIALKPDGDDITLQCQAVGKPKPEFVWILPNSTMLVPGNKLKRFIHSKENGSLHIIQPVPSDKGVYRCLAKNVAGQAEKRYALELGRKPQIRGTPTPMKISFGQTLNMPCTVEGWPQATITWTLPNGLVLDRPQVVGRVTFQSNGTLQLREAAKSDRGTYICKATNTFGTSTLSYPVTIMVLPPQITNAPPSIIKVNKGSPVTLRCIATGTPKPDISWTLPGRTTLVPNNRFTSLVGIHMTEDGSLVIQDPSLMHSGIYKCNAKNALGMDFKATYLQVN</sequence>
<evidence type="ECO:0000256" key="6">
    <source>
        <dbReference type="SAM" id="SignalP"/>
    </source>
</evidence>
<dbReference type="SMART" id="SM00409">
    <property type="entry name" value="IG"/>
    <property type="match status" value="12"/>
</dbReference>
<evidence type="ECO:0000256" key="4">
    <source>
        <dbReference type="ARBA" id="ARBA00023157"/>
    </source>
</evidence>
<feature type="domain" description="Ig-like" evidence="7">
    <location>
        <begin position="1042"/>
        <end position="1135"/>
    </location>
</feature>
<dbReference type="Pfam" id="PF13927">
    <property type="entry name" value="Ig_3"/>
    <property type="match status" value="6"/>
</dbReference>
<dbReference type="Gene3D" id="3.80.10.10">
    <property type="entry name" value="Ribonuclease Inhibitor"/>
    <property type="match status" value="2"/>
</dbReference>
<dbReference type="InterPro" id="IPR036179">
    <property type="entry name" value="Ig-like_dom_sf"/>
</dbReference>
<dbReference type="InterPro" id="IPR003598">
    <property type="entry name" value="Ig_sub2"/>
</dbReference>
<dbReference type="EMBL" id="VCAZ01000111">
    <property type="protein sequence ID" value="TST60404.1"/>
    <property type="molecule type" value="Genomic_DNA"/>
</dbReference>
<dbReference type="Proteomes" id="UP000319801">
    <property type="component" value="Unassembled WGS sequence"/>
</dbReference>
<dbReference type="InterPro" id="IPR007110">
    <property type="entry name" value="Ig-like_dom"/>
</dbReference>
<dbReference type="OrthoDB" id="10062932at2759"/>
<dbReference type="Pfam" id="PF07679">
    <property type="entry name" value="I-set"/>
    <property type="match status" value="5"/>
</dbReference>
<comment type="caution">
    <text evidence="8">The sequence shown here is derived from an EMBL/GenBank/DDBJ whole genome shotgun (WGS) entry which is preliminary data.</text>
</comment>
<dbReference type="PANTHER" id="PTHR45842:SF25">
    <property type="entry name" value="CARBOXYPEPTIDASE N SUBUNIT 2-LIKE"/>
    <property type="match status" value="1"/>
</dbReference>
<evidence type="ECO:0000256" key="5">
    <source>
        <dbReference type="ARBA" id="ARBA00023180"/>
    </source>
</evidence>
<feature type="domain" description="Ig-like" evidence="7">
    <location>
        <begin position="1139"/>
        <end position="1232"/>
    </location>
</feature>
<dbReference type="InterPro" id="IPR013098">
    <property type="entry name" value="Ig_I-set"/>
</dbReference>
<keyword evidence="2 6" id="KW-0732">Signal</keyword>
<evidence type="ECO:0000313" key="9">
    <source>
        <dbReference type="Proteomes" id="UP000319801"/>
    </source>
</evidence>
<accession>A0A556V3U6</accession>
<feature type="domain" description="Ig-like" evidence="7">
    <location>
        <begin position="944"/>
        <end position="1038"/>
    </location>
</feature>
<dbReference type="InterPro" id="IPR032675">
    <property type="entry name" value="LRR_dom_sf"/>
</dbReference>
<evidence type="ECO:0000313" key="8">
    <source>
        <dbReference type="EMBL" id="TST60404.1"/>
    </source>
</evidence>
<dbReference type="FunFam" id="2.60.40.10:FF:000063">
    <property type="entry name" value="neural cell adhesion molecule L1"/>
    <property type="match status" value="1"/>
</dbReference>
<dbReference type="InterPro" id="IPR000483">
    <property type="entry name" value="Cys-rich_flank_reg_C"/>
</dbReference>
<keyword evidence="5" id="KW-0325">Glycoprotein</keyword>
<feature type="domain" description="Ig-like" evidence="7">
    <location>
        <begin position="1532"/>
        <end position="1627"/>
    </location>
</feature>
<evidence type="ECO:0000256" key="3">
    <source>
        <dbReference type="ARBA" id="ARBA00022737"/>
    </source>
</evidence>
<dbReference type="Pfam" id="PF00560">
    <property type="entry name" value="LRR_1"/>
    <property type="match status" value="1"/>
</dbReference>
<feature type="domain" description="Ig-like" evidence="7">
    <location>
        <begin position="1730"/>
        <end position="1819"/>
    </location>
</feature>
<dbReference type="InterPro" id="IPR013783">
    <property type="entry name" value="Ig-like_fold"/>
</dbReference>
<keyword evidence="3" id="KW-0677">Repeat</keyword>
<dbReference type="CDD" id="cd00096">
    <property type="entry name" value="Ig"/>
    <property type="match status" value="3"/>
</dbReference>
<dbReference type="SMART" id="SM00082">
    <property type="entry name" value="LRRCT"/>
    <property type="match status" value="1"/>
</dbReference>
<evidence type="ECO:0000256" key="1">
    <source>
        <dbReference type="ARBA" id="ARBA00022614"/>
    </source>
</evidence>
<dbReference type="InterPro" id="IPR050467">
    <property type="entry name" value="LRFN"/>
</dbReference>
<feature type="domain" description="Ig-like" evidence="7">
    <location>
        <begin position="1438"/>
        <end position="1526"/>
    </location>
</feature>
<evidence type="ECO:0000256" key="2">
    <source>
        <dbReference type="ARBA" id="ARBA00022729"/>
    </source>
</evidence>
<feature type="domain" description="Ig-like" evidence="7">
    <location>
        <begin position="1825"/>
        <end position="1920"/>
    </location>
</feature>
<dbReference type="SMART" id="SM00013">
    <property type="entry name" value="LRRNT"/>
    <property type="match status" value="1"/>
</dbReference>
<dbReference type="SMART" id="SM00369">
    <property type="entry name" value="LRR_TYP"/>
    <property type="match status" value="5"/>
</dbReference>
<dbReference type="Gene3D" id="2.60.40.10">
    <property type="entry name" value="Immunoglobulins"/>
    <property type="match status" value="12"/>
</dbReference>
<feature type="domain" description="Ig-like" evidence="7">
    <location>
        <begin position="476"/>
        <end position="558"/>
    </location>
</feature>
<dbReference type="SUPFAM" id="SSF52058">
    <property type="entry name" value="L domain-like"/>
    <property type="match status" value="1"/>
</dbReference>
<organism evidence="8 9">
    <name type="scientific">Bagarius yarrelli</name>
    <name type="common">Goonch</name>
    <name type="synonym">Bagrus yarrelli</name>
    <dbReference type="NCBI Taxonomy" id="175774"/>
    <lineage>
        <taxon>Eukaryota</taxon>
        <taxon>Metazoa</taxon>
        <taxon>Chordata</taxon>
        <taxon>Craniata</taxon>
        <taxon>Vertebrata</taxon>
        <taxon>Euteleostomi</taxon>
        <taxon>Actinopterygii</taxon>
        <taxon>Neopterygii</taxon>
        <taxon>Teleostei</taxon>
        <taxon>Ostariophysi</taxon>
        <taxon>Siluriformes</taxon>
        <taxon>Sisoridae</taxon>
        <taxon>Sisorinae</taxon>
        <taxon>Bagarius</taxon>
    </lineage>
</organism>
<dbReference type="SMART" id="SM00408">
    <property type="entry name" value="IGc2"/>
    <property type="match status" value="12"/>
</dbReference>
<dbReference type="InterPro" id="IPR001611">
    <property type="entry name" value="Leu-rich_rpt"/>
</dbReference>
<evidence type="ECO:0000259" key="7">
    <source>
        <dbReference type="PROSITE" id="PS50835"/>
    </source>
</evidence>
<dbReference type="FunFam" id="2.60.40.10:FF:001377">
    <property type="entry name" value="Matrix remodeling associated 5"/>
    <property type="match status" value="1"/>
</dbReference>
<dbReference type="FunFam" id="2.60.40.10:FF:001402">
    <property type="entry name" value="Matrix remodeling associated 5"/>
    <property type="match status" value="1"/>
</dbReference>
<gene>
    <name evidence="8" type="ORF">Baya_12728</name>
</gene>
<feature type="signal peptide" evidence="6">
    <location>
        <begin position="1"/>
        <end position="27"/>
    </location>
</feature>
<dbReference type="SUPFAM" id="SSF48726">
    <property type="entry name" value="Immunoglobulin"/>
    <property type="match status" value="12"/>
</dbReference>
<dbReference type="InterPro" id="IPR000372">
    <property type="entry name" value="LRRNT"/>
</dbReference>
<proteinExistence type="predicted"/>
<dbReference type="InterPro" id="IPR003591">
    <property type="entry name" value="Leu-rich_rpt_typical-subtyp"/>
</dbReference>
<feature type="domain" description="Ig-like" evidence="7">
    <location>
        <begin position="570"/>
        <end position="660"/>
    </location>
</feature>